<dbReference type="Proteomes" id="UP000195437">
    <property type="component" value="Chromosome"/>
</dbReference>
<dbReference type="EMBL" id="CP021434">
    <property type="protein sequence ID" value="ARU60707.1"/>
    <property type="molecule type" value="Genomic_DNA"/>
</dbReference>
<dbReference type="InterPro" id="IPR007530">
    <property type="entry name" value="Aminoglycoside_adenylylTfrase"/>
</dbReference>
<protein>
    <recommendedName>
        <fullName evidence="3">Aminoglycoside adenylyltransferase</fullName>
    </recommendedName>
</protein>
<dbReference type="Pfam" id="PF04439">
    <property type="entry name" value="Adenyl_transf"/>
    <property type="match status" value="1"/>
</dbReference>
<name>A0A1Y0IJR5_9BACL</name>
<evidence type="ECO:0000313" key="2">
    <source>
        <dbReference type="Proteomes" id="UP000195437"/>
    </source>
</evidence>
<dbReference type="Gene3D" id="1.20.120.330">
    <property type="entry name" value="Nucleotidyltransferases domain 2"/>
    <property type="match status" value="1"/>
</dbReference>
<keyword evidence="2" id="KW-1185">Reference proteome</keyword>
<dbReference type="Gene3D" id="3.30.460.10">
    <property type="entry name" value="Beta Polymerase, domain 2"/>
    <property type="match status" value="1"/>
</dbReference>
<dbReference type="KEGG" id="tum:CBW65_06115"/>
<dbReference type="InterPro" id="IPR043519">
    <property type="entry name" value="NT_sf"/>
</dbReference>
<dbReference type="SUPFAM" id="SSF81301">
    <property type="entry name" value="Nucleotidyltransferase"/>
    <property type="match status" value="1"/>
</dbReference>
<accession>A0A1Y0IJR5</accession>
<dbReference type="SUPFAM" id="SSF81631">
    <property type="entry name" value="PAP/OAS1 substrate-binding domain"/>
    <property type="match status" value="1"/>
</dbReference>
<organism evidence="1 2">
    <name type="scientific">Tumebacillus avium</name>
    <dbReference type="NCBI Taxonomy" id="1903704"/>
    <lineage>
        <taxon>Bacteria</taxon>
        <taxon>Bacillati</taxon>
        <taxon>Bacillota</taxon>
        <taxon>Bacilli</taxon>
        <taxon>Bacillales</taxon>
        <taxon>Alicyclobacillaceae</taxon>
        <taxon>Tumebacillus</taxon>
    </lineage>
</organism>
<reference evidence="2" key="1">
    <citation type="submission" date="2017-05" db="EMBL/GenBank/DDBJ databases">
        <authorList>
            <person name="Sung H."/>
        </authorList>
    </citation>
    <scope>NUCLEOTIDE SEQUENCE [LARGE SCALE GENOMIC DNA]</scope>
    <source>
        <strain evidence="2">AR23208</strain>
    </source>
</reference>
<dbReference type="AlphaFoldDB" id="A0A1Y0IJR5"/>
<sequence length="375" mass="43057">MPIEHKKTPIKWVVGQAILLRQEAGGHTGPFSLCPTWYLYYKRTPGIAQQIEFPGIRGQRKSSHRCRIYPSNFQMVRGGEEMTYEMFLERVTPWAEAREDIRLVMIIGSRARMNVPSDEWSDLDLVIVTKRPELYIESAEWLQELAEPKLTFLEGTAVGELVERRVLFEGGLDVDFIPLPYEMVAGGWPKGITASGVLGRGYWVLVDKEGLGADIPRGMVAEKGQRMPSEAEFSQIVNDFLYHVVWAAKKLGRGELWMGKMACDSGLKWHLLKMIEWHTHLSRPEVDTWHSGRFLDTWAETDVLTELQTAYARYDLQEVWSALIVTQRLFSRLAQTCADIMDYYYPLSGDEYVIELIGAYQKQKEARLDKTDVLD</sequence>
<evidence type="ECO:0008006" key="3">
    <source>
        <dbReference type="Google" id="ProtNLM"/>
    </source>
</evidence>
<evidence type="ECO:0000313" key="1">
    <source>
        <dbReference type="EMBL" id="ARU60707.1"/>
    </source>
</evidence>
<proteinExistence type="predicted"/>
<gene>
    <name evidence="1" type="ORF">CBW65_06115</name>
</gene>